<sequence length="185" mass="21998">MSSIFRPYSDESTDKKEFADLYDSYFRPLFNYTFSKVNDQFVAQEIVQEAFISIWKQRSSQPIQSSRAYLFATAKNLIISHYRKEYTRQYYYTQLETQHEEYSESTDQQLLASDLQEHYEKGLQLLPPKCKEVFLSSRKGHSNREIAQQLAISEKTVEQHISKALRVLKTYLKEYYAYLLLCFLS</sequence>
<dbReference type="SUPFAM" id="SSF88659">
    <property type="entry name" value="Sigma3 and sigma4 domains of RNA polymerase sigma factors"/>
    <property type="match status" value="1"/>
</dbReference>
<dbReference type="EMBL" id="JACWZY010000016">
    <property type="protein sequence ID" value="MBD2702701.1"/>
    <property type="molecule type" value="Genomic_DNA"/>
</dbReference>
<dbReference type="RefSeq" id="WP_190888549.1">
    <property type="nucleotide sequence ID" value="NZ_JACWZY010000016.1"/>
</dbReference>
<dbReference type="Pfam" id="PF08281">
    <property type="entry name" value="Sigma70_r4_2"/>
    <property type="match status" value="1"/>
</dbReference>
<proteinExistence type="inferred from homology"/>
<gene>
    <name evidence="6" type="ORF">IC229_18790</name>
</gene>
<evidence type="ECO:0000256" key="4">
    <source>
        <dbReference type="ARBA" id="ARBA00023163"/>
    </source>
</evidence>
<dbReference type="InterPro" id="IPR007627">
    <property type="entry name" value="RNA_pol_sigma70_r2"/>
</dbReference>
<evidence type="ECO:0000256" key="2">
    <source>
        <dbReference type="ARBA" id="ARBA00023015"/>
    </source>
</evidence>
<dbReference type="GO" id="GO:0003677">
    <property type="term" value="F:DNA binding"/>
    <property type="evidence" value="ECO:0007669"/>
    <property type="project" value="InterPro"/>
</dbReference>
<dbReference type="GO" id="GO:0006352">
    <property type="term" value="P:DNA-templated transcription initiation"/>
    <property type="evidence" value="ECO:0007669"/>
    <property type="project" value="InterPro"/>
</dbReference>
<evidence type="ECO:0000313" key="6">
    <source>
        <dbReference type="EMBL" id="MBD2702701.1"/>
    </source>
</evidence>
<dbReference type="Pfam" id="PF04542">
    <property type="entry name" value="Sigma70_r2"/>
    <property type="match status" value="1"/>
</dbReference>
<dbReference type="InterPro" id="IPR039425">
    <property type="entry name" value="RNA_pol_sigma-70-like"/>
</dbReference>
<dbReference type="InterPro" id="IPR000792">
    <property type="entry name" value="Tscrpt_reg_LuxR_C"/>
</dbReference>
<keyword evidence="3" id="KW-0731">Sigma factor</keyword>
<dbReference type="GO" id="GO:0016987">
    <property type="term" value="F:sigma factor activity"/>
    <property type="evidence" value="ECO:0007669"/>
    <property type="project" value="UniProtKB-KW"/>
</dbReference>
<dbReference type="Gene3D" id="1.10.1740.10">
    <property type="match status" value="1"/>
</dbReference>
<organism evidence="6 7">
    <name type="scientific">Spirosoma profusum</name>
    <dbReference type="NCBI Taxonomy" id="2771354"/>
    <lineage>
        <taxon>Bacteria</taxon>
        <taxon>Pseudomonadati</taxon>
        <taxon>Bacteroidota</taxon>
        <taxon>Cytophagia</taxon>
        <taxon>Cytophagales</taxon>
        <taxon>Cytophagaceae</taxon>
        <taxon>Spirosoma</taxon>
    </lineage>
</organism>
<comment type="similarity">
    <text evidence="1">Belongs to the sigma-70 factor family. ECF subfamily.</text>
</comment>
<evidence type="ECO:0000256" key="3">
    <source>
        <dbReference type="ARBA" id="ARBA00023082"/>
    </source>
</evidence>
<dbReference type="SUPFAM" id="SSF88946">
    <property type="entry name" value="Sigma2 domain of RNA polymerase sigma factors"/>
    <property type="match status" value="1"/>
</dbReference>
<protein>
    <submittedName>
        <fullName evidence="6">RNA polymerase sigma-70 factor</fullName>
    </submittedName>
</protein>
<dbReference type="InterPro" id="IPR013249">
    <property type="entry name" value="RNA_pol_sigma70_r4_t2"/>
</dbReference>
<dbReference type="Proteomes" id="UP000598820">
    <property type="component" value="Unassembled WGS sequence"/>
</dbReference>
<feature type="domain" description="HTH luxR-type" evidence="5">
    <location>
        <begin position="123"/>
        <end position="180"/>
    </location>
</feature>
<dbReference type="NCBIfam" id="TIGR02985">
    <property type="entry name" value="Sig70_bacteroi1"/>
    <property type="match status" value="1"/>
</dbReference>
<dbReference type="PANTHER" id="PTHR43133">
    <property type="entry name" value="RNA POLYMERASE ECF-TYPE SIGMA FACTO"/>
    <property type="match status" value="1"/>
</dbReference>
<evidence type="ECO:0000313" key="7">
    <source>
        <dbReference type="Proteomes" id="UP000598820"/>
    </source>
</evidence>
<dbReference type="InterPro" id="IPR014284">
    <property type="entry name" value="RNA_pol_sigma-70_dom"/>
</dbReference>
<reference evidence="6" key="1">
    <citation type="submission" date="2020-09" db="EMBL/GenBank/DDBJ databases">
        <authorList>
            <person name="Kim M.K."/>
        </authorList>
    </citation>
    <scope>NUCLEOTIDE SEQUENCE</scope>
    <source>
        <strain evidence="6">BT702</strain>
    </source>
</reference>
<accession>A0A927ARR6</accession>
<name>A0A927ARR6_9BACT</name>
<keyword evidence="7" id="KW-1185">Reference proteome</keyword>
<keyword evidence="4" id="KW-0804">Transcription</keyword>
<dbReference type="PANTHER" id="PTHR43133:SF46">
    <property type="entry name" value="RNA POLYMERASE SIGMA-70 FACTOR ECF SUBFAMILY"/>
    <property type="match status" value="1"/>
</dbReference>
<comment type="caution">
    <text evidence="6">The sequence shown here is derived from an EMBL/GenBank/DDBJ whole genome shotgun (WGS) entry which is preliminary data.</text>
</comment>
<dbReference type="PRINTS" id="PR00038">
    <property type="entry name" value="HTHLUXR"/>
</dbReference>
<dbReference type="InterPro" id="IPR014327">
    <property type="entry name" value="RNA_pol_sigma70_bacteroid"/>
</dbReference>
<dbReference type="InterPro" id="IPR013325">
    <property type="entry name" value="RNA_pol_sigma_r2"/>
</dbReference>
<keyword evidence="2" id="KW-0805">Transcription regulation</keyword>
<dbReference type="InterPro" id="IPR036388">
    <property type="entry name" value="WH-like_DNA-bd_sf"/>
</dbReference>
<evidence type="ECO:0000259" key="5">
    <source>
        <dbReference type="SMART" id="SM00421"/>
    </source>
</evidence>
<dbReference type="AlphaFoldDB" id="A0A927ARR6"/>
<dbReference type="InterPro" id="IPR013324">
    <property type="entry name" value="RNA_pol_sigma_r3/r4-like"/>
</dbReference>
<dbReference type="SMART" id="SM00421">
    <property type="entry name" value="HTH_LUXR"/>
    <property type="match status" value="1"/>
</dbReference>
<dbReference type="NCBIfam" id="TIGR02937">
    <property type="entry name" value="sigma70-ECF"/>
    <property type="match status" value="1"/>
</dbReference>
<dbReference type="Gene3D" id="1.10.10.10">
    <property type="entry name" value="Winged helix-like DNA-binding domain superfamily/Winged helix DNA-binding domain"/>
    <property type="match status" value="1"/>
</dbReference>
<evidence type="ECO:0000256" key="1">
    <source>
        <dbReference type="ARBA" id="ARBA00010641"/>
    </source>
</evidence>